<proteinExistence type="predicted"/>
<sequence length="151" mass="16155">MAYHGYELPAMEPFTTDQFVGDGNTTKFTLSLPKPVTARGILVTLAGLVQVPFDEYYLDTDGELIFQTAPGNTVTINVLHLSQPKPVQDIPDNSVGTSKLIGNLTTPADLTVGNNLQVVGSVVLGQAPVGPMEAATRQYVNRRSSLLSLIL</sequence>
<organism evidence="1">
    <name type="scientific">marine metagenome</name>
    <dbReference type="NCBI Taxonomy" id="408172"/>
    <lineage>
        <taxon>unclassified sequences</taxon>
        <taxon>metagenomes</taxon>
        <taxon>ecological metagenomes</taxon>
    </lineage>
</organism>
<dbReference type="AlphaFoldDB" id="A0A382AGF8"/>
<protein>
    <submittedName>
        <fullName evidence="1">Uncharacterized protein</fullName>
    </submittedName>
</protein>
<name>A0A382AGF8_9ZZZZ</name>
<gene>
    <name evidence="1" type="ORF">METZ01_LOCUS153504</name>
</gene>
<reference evidence="1" key="1">
    <citation type="submission" date="2018-05" db="EMBL/GenBank/DDBJ databases">
        <authorList>
            <person name="Lanie J.A."/>
            <person name="Ng W.-L."/>
            <person name="Kazmierczak K.M."/>
            <person name="Andrzejewski T.M."/>
            <person name="Davidsen T.M."/>
            <person name="Wayne K.J."/>
            <person name="Tettelin H."/>
            <person name="Glass J.I."/>
            <person name="Rusch D."/>
            <person name="Podicherti R."/>
            <person name="Tsui H.-C.T."/>
            <person name="Winkler M.E."/>
        </authorList>
    </citation>
    <scope>NUCLEOTIDE SEQUENCE</scope>
</reference>
<evidence type="ECO:0000313" key="1">
    <source>
        <dbReference type="EMBL" id="SVB00650.1"/>
    </source>
</evidence>
<accession>A0A382AGF8</accession>
<dbReference type="EMBL" id="UINC01025310">
    <property type="protein sequence ID" value="SVB00650.1"/>
    <property type="molecule type" value="Genomic_DNA"/>
</dbReference>